<reference evidence="1" key="1">
    <citation type="submission" date="2020-05" db="EMBL/GenBank/DDBJ databases">
        <authorList>
            <person name="Chiriac C."/>
            <person name="Salcher M."/>
            <person name="Ghai R."/>
            <person name="Kavagutti S V."/>
        </authorList>
    </citation>
    <scope>NUCLEOTIDE SEQUENCE</scope>
</reference>
<dbReference type="EMBL" id="CAFBNA010000178">
    <property type="protein sequence ID" value="CAB4948487.1"/>
    <property type="molecule type" value="Genomic_DNA"/>
</dbReference>
<organism evidence="1">
    <name type="scientific">freshwater metagenome</name>
    <dbReference type="NCBI Taxonomy" id="449393"/>
    <lineage>
        <taxon>unclassified sequences</taxon>
        <taxon>metagenomes</taxon>
        <taxon>ecological metagenomes</taxon>
    </lineage>
</organism>
<protein>
    <submittedName>
        <fullName evidence="1">Unannotated protein</fullName>
    </submittedName>
</protein>
<proteinExistence type="predicted"/>
<sequence>MSTHLLKDERVLSIEPHARTNFSDEFNANIGVIAGTTLANVVQQRSDNEKIGTINAVNELGRVRRGFA</sequence>
<name>A0A6J7JZS7_9ZZZZ</name>
<accession>A0A6J7JZS7</accession>
<dbReference type="AlphaFoldDB" id="A0A6J7JZS7"/>
<evidence type="ECO:0000313" key="1">
    <source>
        <dbReference type="EMBL" id="CAB4948487.1"/>
    </source>
</evidence>
<gene>
    <name evidence="1" type="ORF">UFOPK3708_01855</name>
</gene>